<comment type="caution">
    <text evidence="1">The sequence shown here is derived from an EMBL/GenBank/DDBJ whole genome shotgun (WGS) entry which is preliminary data.</text>
</comment>
<dbReference type="EMBL" id="BMVX01000044">
    <property type="protein sequence ID" value="GGZ97157.1"/>
    <property type="molecule type" value="Genomic_DNA"/>
</dbReference>
<gene>
    <name evidence="1" type="ORF">GCM10010371_66280</name>
</gene>
<reference evidence="1" key="2">
    <citation type="submission" date="2020-09" db="EMBL/GenBank/DDBJ databases">
        <authorList>
            <person name="Sun Q."/>
            <person name="Ohkuma M."/>
        </authorList>
    </citation>
    <scope>NUCLEOTIDE SEQUENCE</scope>
    <source>
        <strain evidence="1">JCM 4834</strain>
    </source>
</reference>
<dbReference type="AlphaFoldDB" id="A0A918VFJ3"/>
<proteinExistence type="predicted"/>
<protein>
    <submittedName>
        <fullName evidence="1">Uncharacterized protein</fullName>
    </submittedName>
</protein>
<accession>A0A918VFJ3</accession>
<sequence>MALELIRVMLREQGARCRLEAGDAFAVYVGWDQYVYVGSDQPCTDAVARTRELAGWAP</sequence>
<name>A0A918VFJ3_9ACTN</name>
<reference evidence="1" key="1">
    <citation type="journal article" date="2014" name="Int. J. Syst. Evol. Microbiol.">
        <title>Complete genome sequence of Corynebacterium casei LMG S-19264T (=DSM 44701T), isolated from a smear-ripened cheese.</title>
        <authorList>
            <consortium name="US DOE Joint Genome Institute (JGI-PGF)"/>
            <person name="Walter F."/>
            <person name="Albersmeier A."/>
            <person name="Kalinowski J."/>
            <person name="Ruckert C."/>
        </authorList>
    </citation>
    <scope>NUCLEOTIDE SEQUENCE</scope>
    <source>
        <strain evidence="1">JCM 4834</strain>
    </source>
</reference>
<evidence type="ECO:0000313" key="2">
    <source>
        <dbReference type="Proteomes" id="UP000634660"/>
    </source>
</evidence>
<organism evidence="1 2">
    <name type="scientific">Streptomyces subrutilus</name>
    <dbReference type="NCBI Taxonomy" id="36818"/>
    <lineage>
        <taxon>Bacteria</taxon>
        <taxon>Bacillati</taxon>
        <taxon>Actinomycetota</taxon>
        <taxon>Actinomycetes</taxon>
        <taxon>Kitasatosporales</taxon>
        <taxon>Streptomycetaceae</taxon>
        <taxon>Streptomyces</taxon>
    </lineage>
</organism>
<dbReference type="Proteomes" id="UP000634660">
    <property type="component" value="Unassembled WGS sequence"/>
</dbReference>
<evidence type="ECO:0000313" key="1">
    <source>
        <dbReference type="EMBL" id="GGZ97157.1"/>
    </source>
</evidence>